<dbReference type="InterPro" id="IPR017477">
    <property type="entry name" value="PEP-CTERM_polysacc_export"/>
</dbReference>
<dbReference type="InterPro" id="IPR019554">
    <property type="entry name" value="Soluble_ligand-bd"/>
</dbReference>
<dbReference type="GO" id="GO:0015159">
    <property type="term" value="F:polysaccharide transmembrane transporter activity"/>
    <property type="evidence" value="ECO:0007669"/>
    <property type="project" value="InterPro"/>
</dbReference>
<evidence type="ECO:0000313" key="5">
    <source>
        <dbReference type="EMBL" id="TGN41510.1"/>
    </source>
</evidence>
<accession>A0A4Z1C7A1</accession>
<dbReference type="EMBL" id="SRPF01000001">
    <property type="protein sequence ID" value="TGN41510.1"/>
    <property type="molecule type" value="Genomic_DNA"/>
</dbReference>
<name>A0A4Z1C7A1_9GAMM</name>
<dbReference type="PANTHER" id="PTHR33619:SF3">
    <property type="entry name" value="POLYSACCHARIDE EXPORT PROTEIN GFCE-RELATED"/>
    <property type="match status" value="1"/>
</dbReference>
<keyword evidence="6" id="KW-1185">Reference proteome</keyword>
<dbReference type="InterPro" id="IPR003715">
    <property type="entry name" value="Poly_export_N"/>
</dbReference>
<dbReference type="Gene3D" id="3.10.560.10">
    <property type="entry name" value="Outer membrane lipoprotein wza domain like"/>
    <property type="match status" value="1"/>
</dbReference>
<evidence type="ECO:0000313" key="6">
    <source>
        <dbReference type="Proteomes" id="UP000298325"/>
    </source>
</evidence>
<dbReference type="AlphaFoldDB" id="A0A4Z1C7A1"/>
<dbReference type="Proteomes" id="UP000298325">
    <property type="component" value="Unassembled WGS sequence"/>
</dbReference>
<dbReference type="NCBIfam" id="TIGR03027">
    <property type="entry name" value="pepcterm_export"/>
    <property type="match status" value="1"/>
</dbReference>
<dbReference type="RefSeq" id="WP_135801894.1">
    <property type="nucleotide sequence ID" value="NZ_SRPF01000001.1"/>
</dbReference>
<dbReference type="Pfam" id="PF10531">
    <property type="entry name" value="SLBB"/>
    <property type="match status" value="1"/>
</dbReference>
<reference evidence="5 6" key="1">
    <citation type="submission" date="2019-04" db="EMBL/GenBank/DDBJ databases">
        <authorList>
            <person name="Park S."/>
            <person name="Yoon J.-H."/>
        </authorList>
    </citation>
    <scope>NUCLEOTIDE SEQUENCE [LARGE SCALE GENOMIC DNA]</scope>
    <source>
        <strain evidence="5 6">HJM-18</strain>
    </source>
</reference>
<evidence type="ECO:0000259" key="3">
    <source>
        <dbReference type="Pfam" id="PF02563"/>
    </source>
</evidence>
<evidence type="ECO:0000259" key="4">
    <source>
        <dbReference type="Pfam" id="PF10531"/>
    </source>
</evidence>
<evidence type="ECO:0000256" key="2">
    <source>
        <dbReference type="SAM" id="SignalP"/>
    </source>
</evidence>
<dbReference type="Pfam" id="PF02563">
    <property type="entry name" value="Poly_export"/>
    <property type="match status" value="1"/>
</dbReference>
<feature type="chain" id="PRO_5021201531" evidence="2">
    <location>
        <begin position="22"/>
        <end position="214"/>
    </location>
</feature>
<protein>
    <submittedName>
        <fullName evidence="5">Sugar ABC transporter substrate-binding protein</fullName>
    </submittedName>
</protein>
<dbReference type="InterPro" id="IPR049712">
    <property type="entry name" value="Poly_export"/>
</dbReference>
<dbReference type="PROSITE" id="PS51257">
    <property type="entry name" value="PROKAR_LIPOPROTEIN"/>
    <property type="match status" value="1"/>
</dbReference>
<dbReference type="PANTHER" id="PTHR33619">
    <property type="entry name" value="POLYSACCHARIDE EXPORT PROTEIN GFCE-RELATED"/>
    <property type="match status" value="1"/>
</dbReference>
<organism evidence="5 6">
    <name type="scientific">Marinobacter confluentis</name>
    <dbReference type="NCBI Taxonomy" id="1697557"/>
    <lineage>
        <taxon>Bacteria</taxon>
        <taxon>Pseudomonadati</taxon>
        <taxon>Pseudomonadota</taxon>
        <taxon>Gammaproteobacteria</taxon>
        <taxon>Pseudomonadales</taxon>
        <taxon>Marinobacteraceae</taxon>
        <taxon>Marinobacter</taxon>
    </lineage>
</organism>
<feature type="signal peptide" evidence="2">
    <location>
        <begin position="1"/>
        <end position="21"/>
    </location>
</feature>
<comment type="caution">
    <text evidence="5">The sequence shown here is derived from an EMBL/GenBank/DDBJ whole genome shotgun (WGS) entry which is preliminary data.</text>
</comment>
<evidence type="ECO:0000256" key="1">
    <source>
        <dbReference type="ARBA" id="ARBA00022729"/>
    </source>
</evidence>
<sequence length="214" mass="23015">MSRKQSSLGFGLIAGALVFLAGCAGQPVSSPEDIQRALAAEDGEMPNDYVLGPTDVVTVSVWRNDDLSLSVPVRPDGKISVPLVGDVVASGRKPEELADSIRLSLTEFIREPQVSVVVTSMGSHEFTDRVRVTGAVRQPISTPHRQGMTVLDIFLSAGGANEFAALDNARLHRELDGKVVSIPVQLNQILTEGDIETNYRVRPGDILAIPERSF</sequence>
<gene>
    <name evidence="5" type="ORF">E5Q11_02960</name>
</gene>
<keyword evidence="1 2" id="KW-0732">Signal</keyword>
<proteinExistence type="predicted"/>
<dbReference type="Gene3D" id="3.30.1950.10">
    <property type="entry name" value="wza like domain"/>
    <property type="match status" value="1"/>
</dbReference>
<dbReference type="OrthoDB" id="9808421at2"/>
<feature type="domain" description="Polysaccharide export protein N-terminal" evidence="3">
    <location>
        <begin position="46"/>
        <end position="118"/>
    </location>
</feature>
<feature type="domain" description="Soluble ligand binding" evidence="4">
    <location>
        <begin position="129"/>
        <end position="182"/>
    </location>
</feature>